<dbReference type="OrthoDB" id="6134828at2759"/>
<feature type="disulfide bond" evidence="9">
    <location>
        <begin position="517"/>
        <end position="527"/>
    </location>
</feature>
<feature type="signal peptide" evidence="10">
    <location>
        <begin position="1"/>
        <end position="20"/>
    </location>
</feature>
<feature type="disulfide bond" evidence="9">
    <location>
        <begin position="198"/>
        <end position="208"/>
    </location>
</feature>
<feature type="domain" description="SRCR" evidence="11">
    <location>
        <begin position="127"/>
        <end position="227"/>
    </location>
</feature>
<gene>
    <name evidence="12" type="ORF">KP79_PYT14674</name>
</gene>
<comment type="caution">
    <text evidence="12">The sequence shown here is derived from an EMBL/GenBank/DDBJ whole genome shotgun (WGS) entry which is preliminary data.</text>
</comment>
<feature type="domain" description="SRCR" evidence="11">
    <location>
        <begin position="237"/>
        <end position="334"/>
    </location>
</feature>
<keyword evidence="7 9" id="KW-1015">Disulfide bond</keyword>
<name>A0A210R351_MIZYE</name>
<evidence type="ECO:0000259" key="11">
    <source>
        <dbReference type="PROSITE" id="PS50287"/>
    </source>
</evidence>
<keyword evidence="8" id="KW-0325">Glycoprotein</keyword>
<proteinExistence type="predicted"/>
<evidence type="ECO:0000256" key="1">
    <source>
        <dbReference type="ARBA" id="ARBA00004167"/>
    </source>
</evidence>
<keyword evidence="5" id="KW-1133">Transmembrane helix</keyword>
<feature type="disulfide bond" evidence="9">
    <location>
        <begin position="302"/>
        <end position="312"/>
    </location>
</feature>
<feature type="disulfide bond" evidence="9">
    <location>
        <begin position="631"/>
        <end position="641"/>
    </location>
</feature>
<dbReference type="GO" id="GO:0016020">
    <property type="term" value="C:membrane"/>
    <property type="evidence" value="ECO:0007669"/>
    <property type="project" value="UniProtKB-SubCell"/>
</dbReference>
<sequence>MTNRTIQSLILLSLVYTTTAMFLRLAGGNAHEGRVEVSQDGVTWGTVCNDGWSDYNAHVVCREIGYKWGAAKRARYLYGIGKGPIFLDDVKCNGQESNLASCPHAKWGVNNCVHTEDAAVTCHNDIVRLENGGPNHGIVYVLDDNKTWGVQCGDGFDRNAAVVVCRELGYQHGRDMSIGTYGKVDDVHTKYIQGDILCSGSELSIRQCTSSNTCNQFPYNYGAVVCSNMPILGGNDVRLLGGQNSGLVMTNTAGIWGSVCGSTWDDEDAGVVCRQLGYAGGVPYAFPSNSSMGPYVLGSVNCLGTERRLSDCNRQEKGCVYNDKNIKVAGVLCHQRKAPVLRLIEDRPRVGRLEIEMDGQKGGICDTEWDVIDARVACQQLGYADGDNIRGLEAPYNTTFMSNVQCAKGERSIFECKNDGWSNNRNSASCSGPNNFAGVECYEHAFLASTQSSAMGTTGNVLVFHNKRWYHVCDQDFGPYDAEMVCKELGFPVGVPLISEPIRVDNKFKIFFLQMNCPANGTSLRNCQFNETASCRSRTAPFYPAAYASVLCLQGNANPDIRVHPPTTFPSSLVIQMYGMNGTVCARGWDYKDARVYCRQYGYRMGFTIPTSTVQGANLNNPVVWMSDIGCTGWESDFRMCIRNSVLDKTKTTGACAGGMASVYCI</sequence>
<dbReference type="PRINTS" id="PR00258">
    <property type="entry name" value="SPERACTRCPTR"/>
</dbReference>
<dbReference type="Proteomes" id="UP000242188">
    <property type="component" value="Unassembled WGS sequence"/>
</dbReference>
<dbReference type="InterPro" id="IPR001190">
    <property type="entry name" value="SRCR"/>
</dbReference>
<evidence type="ECO:0000256" key="3">
    <source>
        <dbReference type="ARBA" id="ARBA00022729"/>
    </source>
</evidence>
<keyword evidence="13" id="KW-1185">Reference proteome</keyword>
<dbReference type="STRING" id="6573.A0A210R351"/>
<dbReference type="Gene3D" id="3.10.250.10">
    <property type="entry name" value="SRCR-like domain"/>
    <property type="match status" value="6"/>
</dbReference>
<protein>
    <submittedName>
        <fullName evidence="12">Deleted in malignant brain tumors 1 protein</fullName>
    </submittedName>
</protein>
<accession>A0A210R351</accession>
<feature type="domain" description="SRCR" evidence="11">
    <location>
        <begin position="445"/>
        <end position="553"/>
    </location>
</feature>
<keyword evidence="6" id="KW-0472">Membrane</keyword>
<reference evidence="12 13" key="1">
    <citation type="journal article" date="2017" name="Nat. Ecol. Evol.">
        <title>Scallop genome provides insights into evolution of bilaterian karyotype and development.</title>
        <authorList>
            <person name="Wang S."/>
            <person name="Zhang J."/>
            <person name="Jiao W."/>
            <person name="Li J."/>
            <person name="Xun X."/>
            <person name="Sun Y."/>
            <person name="Guo X."/>
            <person name="Huan P."/>
            <person name="Dong B."/>
            <person name="Zhang L."/>
            <person name="Hu X."/>
            <person name="Sun X."/>
            <person name="Wang J."/>
            <person name="Zhao C."/>
            <person name="Wang Y."/>
            <person name="Wang D."/>
            <person name="Huang X."/>
            <person name="Wang R."/>
            <person name="Lv J."/>
            <person name="Li Y."/>
            <person name="Zhang Z."/>
            <person name="Liu B."/>
            <person name="Lu W."/>
            <person name="Hui Y."/>
            <person name="Liang J."/>
            <person name="Zhou Z."/>
            <person name="Hou R."/>
            <person name="Li X."/>
            <person name="Liu Y."/>
            <person name="Li H."/>
            <person name="Ning X."/>
            <person name="Lin Y."/>
            <person name="Zhao L."/>
            <person name="Xing Q."/>
            <person name="Dou J."/>
            <person name="Li Y."/>
            <person name="Mao J."/>
            <person name="Guo H."/>
            <person name="Dou H."/>
            <person name="Li T."/>
            <person name="Mu C."/>
            <person name="Jiang W."/>
            <person name="Fu Q."/>
            <person name="Fu X."/>
            <person name="Miao Y."/>
            <person name="Liu J."/>
            <person name="Yu Q."/>
            <person name="Li R."/>
            <person name="Liao H."/>
            <person name="Li X."/>
            <person name="Kong Y."/>
            <person name="Jiang Z."/>
            <person name="Chourrout D."/>
            <person name="Li R."/>
            <person name="Bao Z."/>
        </authorList>
    </citation>
    <scope>NUCLEOTIDE SEQUENCE [LARGE SCALE GENOMIC DNA]</scope>
    <source>
        <strain evidence="12 13">PY_sf001</strain>
    </source>
</reference>
<dbReference type="FunFam" id="3.10.250.10:FF:000011">
    <property type="entry name" value="Scavenger receptor class A member 5"/>
    <property type="match status" value="1"/>
</dbReference>
<comment type="subcellular location">
    <subcellularLocation>
        <location evidence="1">Membrane</location>
        <topology evidence="1">Single-pass membrane protein</topology>
    </subcellularLocation>
</comment>
<feature type="disulfide bond" evidence="9">
    <location>
        <begin position="406"/>
        <end position="416"/>
    </location>
</feature>
<keyword evidence="4" id="KW-0677">Repeat</keyword>
<evidence type="ECO:0000256" key="6">
    <source>
        <dbReference type="ARBA" id="ARBA00023136"/>
    </source>
</evidence>
<dbReference type="InterPro" id="IPR036772">
    <property type="entry name" value="SRCR-like_dom_sf"/>
</dbReference>
<feature type="disulfide bond" evidence="9">
    <location>
        <begin position="92"/>
        <end position="102"/>
    </location>
</feature>
<dbReference type="AlphaFoldDB" id="A0A210R351"/>
<dbReference type="FunFam" id="3.10.250.10:FF:000016">
    <property type="entry name" value="Scavenger receptor cysteine-rich protein type 12"/>
    <property type="match status" value="1"/>
</dbReference>
<dbReference type="Pfam" id="PF00530">
    <property type="entry name" value="SRCR"/>
    <property type="match status" value="6"/>
</dbReference>
<feature type="domain" description="SRCR" evidence="11">
    <location>
        <begin position="341"/>
        <end position="442"/>
    </location>
</feature>
<feature type="domain" description="SRCR" evidence="11">
    <location>
        <begin position="551"/>
        <end position="666"/>
    </location>
</feature>
<evidence type="ECO:0000256" key="2">
    <source>
        <dbReference type="ARBA" id="ARBA00022692"/>
    </source>
</evidence>
<evidence type="ECO:0000313" key="12">
    <source>
        <dbReference type="EMBL" id="OWF55311.1"/>
    </source>
</evidence>
<dbReference type="SUPFAM" id="SSF56487">
    <property type="entry name" value="SRCR-like"/>
    <property type="match status" value="6"/>
</dbReference>
<feature type="domain" description="SRCR" evidence="11">
    <location>
        <begin position="23"/>
        <end position="123"/>
    </location>
</feature>
<organism evidence="12 13">
    <name type="scientific">Mizuhopecten yessoensis</name>
    <name type="common">Japanese scallop</name>
    <name type="synonym">Patinopecten yessoensis</name>
    <dbReference type="NCBI Taxonomy" id="6573"/>
    <lineage>
        <taxon>Eukaryota</taxon>
        <taxon>Metazoa</taxon>
        <taxon>Spiralia</taxon>
        <taxon>Lophotrochozoa</taxon>
        <taxon>Mollusca</taxon>
        <taxon>Bivalvia</taxon>
        <taxon>Autobranchia</taxon>
        <taxon>Pteriomorphia</taxon>
        <taxon>Pectinida</taxon>
        <taxon>Pectinoidea</taxon>
        <taxon>Pectinidae</taxon>
        <taxon>Mizuhopecten</taxon>
    </lineage>
</organism>
<dbReference type="PANTHER" id="PTHR48071:SF18">
    <property type="entry name" value="DELETED IN MALIGNANT BRAIN TUMORS 1 PROTEIN-RELATED"/>
    <property type="match status" value="1"/>
</dbReference>
<feature type="disulfide bond" evidence="9">
    <location>
        <begin position="48"/>
        <end position="112"/>
    </location>
</feature>
<evidence type="ECO:0000256" key="8">
    <source>
        <dbReference type="ARBA" id="ARBA00023180"/>
    </source>
</evidence>
<dbReference type="PANTHER" id="PTHR48071">
    <property type="entry name" value="SRCR DOMAIN-CONTAINING PROTEIN"/>
    <property type="match status" value="1"/>
</dbReference>
<evidence type="ECO:0000256" key="9">
    <source>
        <dbReference type="PROSITE-ProRule" id="PRU00196"/>
    </source>
</evidence>
<feature type="disulfide bond" evidence="9">
    <location>
        <begin position="61"/>
        <end position="122"/>
    </location>
</feature>
<evidence type="ECO:0000256" key="5">
    <source>
        <dbReference type="ARBA" id="ARBA00022989"/>
    </source>
</evidence>
<feature type="disulfide bond" evidence="9">
    <location>
        <begin position="165"/>
        <end position="226"/>
    </location>
</feature>
<evidence type="ECO:0000256" key="4">
    <source>
        <dbReference type="ARBA" id="ARBA00022737"/>
    </source>
</evidence>
<evidence type="ECO:0000313" key="13">
    <source>
        <dbReference type="Proteomes" id="UP000242188"/>
    </source>
</evidence>
<evidence type="ECO:0000256" key="7">
    <source>
        <dbReference type="ARBA" id="ARBA00023157"/>
    </source>
</evidence>
<feature type="chain" id="PRO_5012690759" evidence="10">
    <location>
        <begin position="21"/>
        <end position="666"/>
    </location>
</feature>
<keyword evidence="3 10" id="KW-0732">Signal</keyword>
<keyword evidence="2" id="KW-0812">Transmembrane</keyword>
<dbReference type="EMBL" id="NEDP02000703">
    <property type="protein sequence ID" value="OWF55311.1"/>
    <property type="molecule type" value="Genomic_DNA"/>
</dbReference>
<dbReference type="PROSITE" id="PS50287">
    <property type="entry name" value="SRCR_2"/>
    <property type="match status" value="6"/>
</dbReference>
<evidence type="ECO:0000256" key="10">
    <source>
        <dbReference type="SAM" id="SignalP"/>
    </source>
</evidence>
<comment type="caution">
    <text evidence="9">Lacks conserved residue(s) required for the propagation of feature annotation.</text>
</comment>
<dbReference type="SMART" id="SM00202">
    <property type="entry name" value="SR"/>
    <property type="match status" value="6"/>
</dbReference>